<sequence>MNYLSLDELIDLHHAIISVSGGLAGVRDIGVLESILIHIQNEDYYPDLVAKLSHLMYAINKSHAFNDGNKRTSIMAGVYFLLKNGWEEDLVEAFAESMENVAVDIAANTISKETLEILIMFALSKT</sequence>
<gene>
    <name evidence="2" type="ORF">EII21_05125</name>
</gene>
<evidence type="ECO:0000313" key="2">
    <source>
        <dbReference type="EMBL" id="RRD90306.1"/>
    </source>
</evidence>
<dbReference type="AlphaFoldDB" id="A0A3P2A617"/>
<dbReference type="InterPro" id="IPR006440">
    <property type="entry name" value="Doc"/>
</dbReference>
<evidence type="ECO:0000259" key="1">
    <source>
        <dbReference type="PROSITE" id="PS51459"/>
    </source>
</evidence>
<organism evidence="2 3">
    <name type="scientific">Conchiformibius steedae</name>
    <dbReference type="NCBI Taxonomy" id="153493"/>
    <lineage>
        <taxon>Bacteria</taxon>
        <taxon>Pseudomonadati</taxon>
        <taxon>Pseudomonadota</taxon>
        <taxon>Betaproteobacteria</taxon>
        <taxon>Neisseriales</taxon>
        <taxon>Neisseriaceae</taxon>
        <taxon>Conchiformibius</taxon>
    </lineage>
</organism>
<accession>A0A3P2A617</accession>
<dbReference type="SUPFAM" id="SSF140931">
    <property type="entry name" value="Fic-like"/>
    <property type="match status" value="1"/>
</dbReference>
<dbReference type="GO" id="GO:0016301">
    <property type="term" value="F:kinase activity"/>
    <property type="evidence" value="ECO:0007669"/>
    <property type="project" value="InterPro"/>
</dbReference>
<dbReference type="InterPro" id="IPR053737">
    <property type="entry name" value="Type_II_TA_Toxin"/>
</dbReference>
<protein>
    <submittedName>
        <fullName evidence="2">Type II toxin-antitoxin system death-on-curing family toxin</fullName>
    </submittedName>
</protein>
<dbReference type="NCBIfam" id="TIGR01550">
    <property type="entry name" value="DOC_P1"/>
    <property type="match status" value="1"/>
</dbReference>
<name>A0A3P2A617_9NEIS</name>
<dbReference type="Gene3D" id="1.20.120.1870">
    <property type="entry name" value="Fic/DOC protein, Fido domain"/>
    <property type="match status" value="1"/>
</dbReference>
<feature type="domain" description="Fido" evidence="1">
    <location>
        <begin position="4"/>
        <end position="124"/>
    </location>
</feature>
<dbReference type="Pfam" id="PF02661">
    <property type="entry name" value="Fic"/>
    <property type="match status" value="1"/>
</dbReference>
<dbReference type="PANTHER" id="PTHR39426">
    <property type="entry name" value="HOMOLOGY TO DEATH-ON-CURING PROTEIN OF PHAGE P1"/>
    <property type="match status" value="1"/>
</dbReference>
<dbReference type="InterPro" id="IPR003812">
    <property type="entry name" value="Fido"/>
</dbReference>
<comment type="caution">
    <text evidence="2">The sequence shown here is derived from an EMBL/GenBank/DDBJ whole genome shotgun (WGS) entry which is preliminary data.</text>
</comment>
<proteinExistence type="predicted"/>
<reference evidence="2 3" key="1">
    <citation type="submission" date="2018-11" db="EMBL/GenBank/DDBJ databases">
        <title>Genomes From Bacteria Associated with the Canine Oral Cavity: a Test Case for Automated Genome-Based Taxonomic Assignment.</title>
        <authorList>
            <person name="Coil D.A."/>
            <person name="Jospin G."/>
            <person name="Darling A.E."/>
            <person name="Wallis C."/>
            <person name="Davis I.J."/>
            <person name="Harris S."/>
            <person name="Eisen J.A."/>
            <person name="Holcombe L.J."/>
            <person name="O'Flynn C."/>
        </authorList>
    </citation>
    <scope>NUCLEOTIDE SEQUENCE [LARGE SCALE GENOMIC DNA]</scope>
    <source>
        <strain evidence="2 3">COT-280</strain>
    </source>
</reference>
<dbReference type="PANTHER" id="PTHR39426:SF1">
    <property type="entry name" value="HOMOLOGY TO DEATH-ON-CURING PROTEIN OF PHAGE P1"/>
    <property type="match status" value="1"/>
</dbReference>
<dbReference type="EMBL" id="RQYC01000006">
    <property type="protein sequence ID" value="RRD90306.1"/>
    <property type="molecule type" value="Genomic_DNA"/>
</dbReference>
<dbReference type="InterPro" id="IPR036597">
    <property type="entry name" value="Fido-like_dom_sf"/>
</dbReference>
<dbReference type="OrthoDB" id="9802752at2"/>
<keyword evidence="3" id="KW-1185">Reference proteome</keyword>
<dbReference type="Proteomes" id="UP000269923">
    <property type="component" value="Unassembled WGS sequence"/>
</dbReference>
<dbReference type="PROSITE" id="PS51459">
    <property type="entry name" value="FIDO"/>
    <property type="match status" value="1"/>
</dbReference>
<dbReference type="RefSeq" id="WP_124794520.1">
    <property type="nucleotide sequence ID" value="NZ_RQYC01000006.1"/>
</dbReference>
<evidence type="ECO:0000313" key="3">
    <source>
        <dbReference type="Proteomes" id="UP000269923"/>
    </source>
</evidence>